<evidence type="ECO:0000313" key="11">
    <source>
        <dbReference type="Proteomes" id="UP001487296"/>
    </source>
</evidence>
<evidence type="ECO:0000256" key="3">
    <source>
        <dbReference type="ARBA" id="ARBA00022448"/>
    </source>
</evidence>
<dbReference type="InterPro" id="IPR036721">
    <property type="entry name" value="RCK_C_sf"/>
</dbReference>
<comment type="subcellular location">
    <subcellularLocation>
        <location evidence="1">Cell membrane</location>
        <topology evidence="1">Multi-pass membrane protein</topology>
    </subcellularLocation>
</comment>
<evidence type="ECO:0000256" key="7">
    <source>
        <dbReference type="ARBA" id="ARBA00023136"/>
    </source>
</evidence>
<protein>
    <submittedName>
        <fullName evidence="10">Transporter</fullName>
    </submittedName>
</protein>
<evidence type="ECO:0000256" key="8">
    <source>
        <dbReference type="SAM" id="Phobius"/>
    </source>
</evidence>
<dbReference type="NCBIfam" id="TIGR01625">
    <property type="entry name" value="YidE_YbjL_dupl"/>
    <property type="match status" value="2"/>
</dbReference>
<dbReference type="PANTHER" id="PTHR30445:SF3">
    <property type="entry name" value="TRANSPORT PROTEIN YIDE-RELATED"/>
    <property type="match status" value="1"/>
</dbReference>
<feature type="transmembrane region" description="Helical" evidence="8">
    <location>
        <begin position="102"/>
        <end position="124"/>
    </location>
</feature>
<evidence type="ECO:0000256" key="1">
    <source>
        <dbReference type="ARBA" id="ARBA00004651"/>
    </source>
</evidence>
<keyword evidence="6 8" id="KW-1133">Transmembrane helix</keyword>
<comment type="caution">
    <text evidence="10">The sequence shown here is derived from an EMBL/GenBank/DDBJ whole genome shotgun (WGS) entry which is preliminary data.</text>
</comment>
<dbReference type="PANTHER" id="PTHR30445">
    <property type="entry name" value="K(+)_H(+) ANTIPORTER SUBUNIT KHTT"/>
    <property type="match status" value="1"/>
</dbReference>
<feature type="transmembrane region" description="Helical" evidence="8">
    <location>
        <begin position="410"/>
        <end position="429"/>
    </location>
</feature>
<dbReference type="RefSeq" id="WP_215759399.1">
    <property type="nucleotide sequence ID" value="NZ_JAHKBE010000011.1"/>
</dbReference>
<dbReference type="InterPro" id="IPR006512">
    <property type="entry name" value="YidE_YbjL"/>
</dbReference>
<organism evidence="10 11">
    <name type="scientific">Hallella faecis</name>
    <dbReference type="NCBI Taxonomy" id="2841596"/>
    <lineage>
        <taxon>Bacteria</taxon>
        <taxon>Pseudomonadati</taxon>
        <taxon>Bacteroidota</taxon>
        <taxon>Bacteroidia</taxon>
        <taxon>Bacteroidales</taxon>
        <taxon>Prevotellaceae</taxon>
        <taxon>Hallella</taxon>
    </lineage>
</organism>
<name>A0ABV1FPL5_9BACT</name>
<proteinExistence type="inferred from homology"/>
<dbReference type="InterPro" id="IPR006037">
    <property type="entry name" value="RCK_C"/>
</dbReference>
<dbReference type="Pfam" id="PF02080">
    <property type="entry name" value="TrkA_C"/>
    <property type="match status" value="1"/>
</dbReference>
<sequence>MELLNKLFFGSDQYWAGGVSHSIFILALVITLGLTLGKLKVRNVSIGLTWVLLIGVVFGYFSLSLNEQLLHFLREFGLVLFVYSIGLSVGPSFFSSFKKGGLALNILVLITICLSLLTVVAIHFTTNTPFTALAGILSGAVTNTPGLGAAQQTYFSMTGVDAPDIAMGYAVAYPMGVIGTILAFILLRYLLRIKPTDEEQQAERGLGQLEQLTVRSITLEVTNPRIDGQTVKELRHIAERRFVVSRIIMDGDEKHNKLVNGATTLHMHDKLLIVAAPMDIDAITALVGTPVEVDWAPYEKEYISRRVLVTKPEVNGKTLSQLNLGDNFDATVTRVNRSGVDLVAHPSLILQLGDRLTVVGSELAIGKVSKMLGNSLKRLNHPNLIPIFLGIALGCVVANIPLLIPGIPEPVRLGLAGGPFIVAILMGYFGPRYHLVTYNTISANMMLREIGITMFLACVGLGAGQSVNSSLFNTQGLSWFAYGIIITMVPIILGGIIGRKFFHLNYYTLMGVLSGGNTNPPALAFSNTLTDSDSPAVGYATVYPFAMFLRIISIQIMVLLFLS</sequence>
<keyword evidence="3" id="KW-0813">Transport</keyword>
<dbReference type="Pfam" id="PF06826">
    <property type="entry name" value="Asp-Al_Ex"/>
    <property type="match status" value="2"/>
</dbReference>
<evidence type="ECO:0000256" key="5">
    <source>
        <dbReference type="ARBA" id="ARBA00022692"/>
    </source>
</evidence>
<dbReference type="PROSITE" id="PS51202">
    <property type="entry name" value="RCK_C"/>
    <property type="match status" value="1"/>
</dbReference>
<feature type="transmembrane region" description="Helical" evidence="8">
    <location>
        <begin position="384"/>
        <end position="404"/>
    </location>
</feature>
<feature type="transmembrane region" description="Helical" evidence="8">
    <location>
        <begin position="542"/>
        <end position="562"/>
    </location>
</feature>
<evidence type="ECO:0000313" key="10">
    <source>
        <dbReference type="EMBL" id="MEQ2486356.1"/>
    </source>
</evidence>
<evidence type="ECO:0000256" key="2">
    <source>
        <dbReference type="ARBA" id="ARBA00009854"/>
    </source>
</evidence>
<gene>
    <name evidence="10" type="ORF">AAAT34_04705</name>
</gene>
<feature type="transmembrane region" description="Helical" evidence="8">
    <location>
        <begin position="479"/>
        <end position="497"/>
    </location>
</feature>
<keyword evidence="7 8" id="KW-0472">Membrane</keyword>
<dbReference type="Gene3D" id="3.30.70.1450">
    <property type="entry name" value="Regulator of K+ conductance, C-terminal domain"/>
    <property type="match status" value="1"/>
</dbReference>
<feature type="transmembrane region" description="Helical" evidence="8">
    <location>
        <begin position="504"/>
        <end position="522"/>
    </location>
</feature>
<keyword evidence="11" id="KW-1185">Reference proteome</keyword>
<feature type="domain" description="RCK C-terminal" evidence="9">
    <location>
        <begin position="289"/>
        <end position="374"/>
    </location>
</feature>
<evidence type="ECO:0000259" key="9">
    <source>
        <dbReference type="PROSITE" id="PS51202"/>
    </source>
</evidence>
<comment type="similarity">
    <text evidence="2">Belongs to the AAE transporter (TC 2.A.81) family.</text>
</comment>
<feature type="transmembrane region" description="Helical" evidence="8">
    <location>
        <begin position="44"/>
        <end position="63"/>
    </location>
</feature>
<keyword evidence="5 8" id="KW-0812">Transmembrane</keyword>
<evidence type="ECO:0000256" key="6">
    <source>
        <dbReference type="ARBA" id="ARBA00022989"/>
    </source>
</evidence>
<keyword evidence="4" id="KW-1003">Cell membrane</keyword>
<evidence type="ECO:0000256" key="4">
    <source>
        <dbReference type="ARBA" id="ARBA00022475"/>
    </source>
</evidence>
<dbReference type="InterPro" id="IPR050144">
    <property type="entry name" value="AAE_transporter"/>
</dbReference>
<feature type="transmembrane region" description="Helical" evidence="8">
    <location>
        <begin position="171"/>
        <end position="191"/>
    </location>
</feature>
<feature type="transmembrane region" description="Helical" evidence="8">
    <location>
        <begin position="14"/>
        <end position="37"/>
    </location>
</feature>
<feature type="transmembrane region" description="Helical" evidence="8">
    <location>
        <begin position="69"/>
        <end position="90"/>
    </location>
</feature>
<dbReference type="SUPFAM" id="SSF116726">
    <property type="entry name" value="TrkA C-terminal domain-like"/>
    <property type="match status" value="1"/>
</dbReference>
<feature type="transmembrane region" description="Helical" evidence="8">
    <location>
        <begin position="450"/>
        <end position="467"/>
    </location>
</feature>
<dbReference type="EMBL" id="JBBNFP010000011">
    <property type="protein sequence ID" value="MEQ2486356.1"/>
    <property type="molecule type" value="Genomic_DNA"/>
</dbReference>
<dbReference type="NCBIfam" id="NF003007">
    <property type="entry name" value="PRK03818.1"/>
    <property type="match status" value="1"/>
</dbReference>
<dbReference type="Proteomes" id="UP001487296">
    <property type="component" value="Unassembled WGS sequence"/>
</dbReference>
<accession>A0ABV1FPL5</accession>
<reference evidence="10 11" key="1">
    <citation type="submission" date="2024-04" db="EMBL/GenBank/DDBJ databases">
        <title>Human intestinal bacterial collection.</title>
        <authorList>
            <person name="Pauvert C."/>
            <person name="Hitch T.C.A."/>
            <person name="Clavel T."/>
        </authorList>
    </citation>
    <scope>NUCLEOTIDE SEQUENCE [LARGE SCALE GENOMIC DNA]</scope>
    <source>
        <strain evidence="10 11">CLA-AA-H145</strain>
    </source>
</reference>